<proteinExistence type="predicted"/>
<comment type="caution">
    <text evidence="5">The sequence shown here is derived from an EMBL/GenBank/DDBJ whole genome shotgun (WGS) entry which is preliminary data.</text>
</comment>
<dbReference type="Proteomes" id="UP000242705">
    <property type="component" value="Unassembled WGS sequence"/>
</dbReference>
<dbReference type="PANTHER" id="PTHR23117:SF8">
    <property type="entry name" value="RIBOSE 1,5-BISPHOSPHATE PHOSPHOKINASE PHNN"/>
    <property type="match status" value="1"/>
</dbReference>
<dbReference type="GO" id="GO:0006015">
    <property type="term" value="P:5-phosphoribose 1-diphosphate biosynthetic process"/>
    <property type="evidence" value="ECO:0007669"/>
    <property type="project" value="TreeGrafter"/>
</dbReference>
<dbReference type="Pfam" id="PF00625">
    <property type="entry name" value="Guanylate_kin"/>
    <property type="match status" value="1"/>
</dbReference>
<evidence type="ECO:0000256" key="1">
    <source>
        <dbReference type="ARBA" id="ARBA00003531"/>
    </source>
</evidence>
<gene>
    <name evidence="5" type="ORF">C7B47_16385</name>
</gene>
<keyword evidence="2" id="KW-0808">Transferase</keyword>
<dbReference type="AlphaFoldDB" id="A0A2T2WKQ7"/>
<dbReference type="CDD" id="cd00071">
    <property type="entry name" value="GMPK"/>
    <property type="match status" value="1"/>
</dbReference>
<dbReference type="SUPFAM" id="SSF52540">
    <property type="entry name" value="P-loop containing nucleoside triphosphate hydrolases"/>
    <property type="match status" value="1"/>
</dbReference>
<dbReference type="GO" id="GO:0004385">
    <property type="term" value="F:GMP kinase activity"/>
    <property type="evidence" value="ECO:0007669"/>
    <property type="project" value="UniProtKB-EC"/>
</dbReference>
<dbReference type="GO" id="GO:0005829">
    <property type="term" value="C:cytosol"/>
    <property type="evidence" value="ECO:0007669"/>
    <property type="project" value="TreeGrafter"/>
</dbReference>
<comment type="function">
    <text evidence="1">Essential for recycling GMP and indirectly, cGMP.</text>
</comment>
<dbReference type="InterPro" id="IPR008145">
    <property type="entry name" value="GK/Ca_channel_bsu"/>
</dbReference>
<sequence length="193" mass="21619">MGKRIMKGHIFILIGPSGAGKTTLANTLHQEGLAHRIVTWTTRSPRPGEAPGRDYIFVTPGQFDAAFHQGDLLEREYLYGTWYGTPIQALSDALHQNHIVLISMGLQGARTIKQRWPSQSTIVAVLPPNPETLYQRLLNRGISDHDLAVRWPVMQQEVNEAQQLADYLIINDALPRAIAELKHIISQQTSKIL</sequence>
<protein>
    <recommendedName>
        <fullName evidence="4">Guanylate kinase-like domain-containing protein</fullName>
    </recommendedName>
</protein>
<accession>A0A2T2WKQ7</accession>
<dbReference type="GO" id="GO:0033863">
    <property type="term" value="F:ribose 1,5-bisphosphate phosphokinase activity"/>
    <property type="evidence" value="ECO:0007669"/>
    <property type="project" value="TreeGrafter"/>
</dbReference>
<comment type="catalytic activity">
    <reaction evidence="3">
        <text>GMP + ATP = GDP + ADP</text>
        <dbReference type="Rhea" id="RHEA:20780"/>
        <dbReference type="ChEBI" id="CHEBI:30616"/>
        <dbReference type="ChEBI" id="CHEBI:58115"/>
        <dbReference type="ChEBI" id="CHEBI:58189"/>
        <dbReference type="ChEBI" id="CHEBI:456216"/>
        <dbReference type="EC" id="2.7.4.8"/>
    </reaction>
</comment>
<dbReference type="SMART" id="SM00072">
    <property type="entry name" value="GuKc"/>
    <property type="match status" value="1"/>
</dbReference>
<evidence type="ECO:0000256" key="3">
    <source>
        <dbReference type="ARBA" id="ARBA00048594"/>
    </source>
</evidence>
<dbReference type="InterPro" id="IPR020590">
    <property type="entry name" value="Guanylate_kinase_CS"/>
</dbReference>
<evidence type="ECO:0000313" key="5">
    <source>
        <dbReference type="EMBL" id="PSR22823.1"/>
    </source>
</evidence>
<evidence type="ECO:0000313" key="6">
    <source>
        <dbReference type="Proteomes" id="UP000242705"/>
    </source>
</evidence>
<evidence type="ECO:0000256" key="2">
    <source>
        <dbReference type="ARBA" id="ARBA00022679"/>
    </source>
</evidence>
<name>A0A2T2WKQ7_SULTH</name>
<dbReference type="InterPro" id="IPR027417">
    <property type="entry name" value="P-loop_NTPase"/>
</dbReference>
<dbReference type="Gene3D" id="3.40.50.300">
    <property type="entry name" value="P-loop containing nucleotide triphosphate hydrolases"/>
    <property type="match status" value="1"/>
</dbReference>
<organism evidence="5 6">
    <name type="scientific">Sulfobacillus thermosulfidooxidans</name>
    <dbReference type="NCBI Taxonomy" id="28034"/>
    <lineage>
        <taxon>Bacteria</taxon>
        <taxon>Bacillati</taxon>
        <taxon>Bacillota</taxon>
        <taxon>Clostridia</taxon>
        <taxon>Eubacteriales</taxon>
        <taxon>Clostridiales Family XVII. Incertae Sedis</taxon>
        <taxon>Sulfobacillus</taxon>
    </lineage>
</organism>
<dbReference type="EMBL" id="PXYX01000079">
    <property type="protein sequence ID" value="PSR22823.1"/>
    <property type="molecule type" value="Genomic_DNA"/>
</dbReference>
<dbReference type="PROSITE" id="PS00856">
    <property type="entry name" value="GUANYLATE_KINASE_1"/>
    <property type="match status" value="1"/>
</dbReference>
<dbReference type="InterPro" id="IPR008144">
    <property type="entry name" value="Guanylate_kin-like_dom"/>
</dbReference>
<feature type="domain" description="Guanylate kinase-like" evidence="4">
    <location>
        <begin position="8"/>
        <end position="186"/>
    </location>
</feature>
<evidence type="ECO:0000259" key="4">
    <source>
        <dbReference type="PROSITE" id="PS50052"/>
    </source>
</evidence>
<dbReference type="PANTHER" id="PTHR23117">
    <property type="entry name" value="GUANYLATE KINASE-RELATED"/>
    <property type="match status" value="1"/>
</dbReference>
<dbReference type="PROSITE" id="PS50052">
    <property type="entry name" value="GUANYLATE_KINASE_2"/>
    <property type="match status" value="1"/>
</dbReference>
<reference evidence="5 6" key="1">
    <citation type="journal article" date="2014" name="BMC Genomics">
        <title>Comparison of environmental and isolate Sulfobacillus genomes reveals diverse carbon, sulfur, nitrogen, and hydrogen metabolisms.</title>
        <authorList>
            <person name="Justice N.B."/>
            <person name="Norman A."/>
            <person name="Brown C.T."/>
            <person name="Singh A."/>
            <person name="Thomas B.C."/>
            <person name="Banfield J.F."/>
        </authorList>
    </citation>
    <scope>NUCLEOTIDE SEQUENCE [LARGE SCALE GENOMIC DNA]</scope>
    <source>
        <strain evidence="5">AMDSBA5</strain>
    </source>
</reference>